<dbReference type="Proteomes" id="UP001159363">
    <property type="component" value="Chromosome 3"/>
</dbReference>
<dbReference type="EMBL" id="JARBHB010000003">
    <property type="protein sequence ID" value="KAJ8891128.1"/>
    <property type="molecule type" value="Genomic_DNA"/>
</dbReference>
<name>A0ABQ9I5A4_9NEOP</name>
<evidence type="ECO:0000313" key="1">
    <source>
        <dbReference type="EMBL" id="KAJ8891128.1"/>
    </source>
</evidence>
<organism evidence="1 2">
    <name type="scientific">Dryococelus australis</name>
    <dbReference type="NCBI Taxonomy" id="614101"/>
    <lineage>
        <taxon>Eukaryota</taxon>
        <taxon>Metazoa</taxon>
        <taxon>Ecdysozoa</taxon>
        <taxon>Arthropoda</taxon>
        <taxon>Hexapoda</taxon>
        <taxon>Insecta</taxon>
        <taxon>Pterygota</taxon>
        <taxon>Neoptera</taxon>
        <taxon>Polyneoptera</taxon>
        <taxon>Phasmatodea</taxon>
        <taxon>Verophasmatodea</taxon>
        <taxon>Anareolatae</taxon>
        <taxon>Phasmatidae</taxon>
        <taxon>Eurycanthinae</taxon>
        <taxon>Dryococelus</taxon>
    </lineage>
</organism>
<gene>
    <name evidence="1" type="ORF">PR048_010642</name>
</gene>
<protein>
    <submittedName>
        <fullName evidence="1">Uncharacterized protein</fullName>
    </submittedName>
</protein>
<keyword evidence="2" id="KW-1185">Reference proteome</keyword>
<accession>A0ABQ9I5A4</accession>
<evidence type="ECO:0000313" key="2">
    <source>
        <dbReference type="Proteomes" id="UP001159363"/>
    </source>
</evidence>
<reference evidence="1 2" key="1">
    <citation type="submission" date="2023-02" db="EMBL/GenBank/DDBJ databases">
        <title>LHISI_Scaffold_Assembly.</title>
        <authorList>
            <person name="Stuart O.P."/>
            <person name="Cleave R."/>
            <person name="Magrath M.J.L."/>
            <person name="Mikheyev A.S."/>
        </authorList>
    </citation>
    <scope>NUCLEOTIDE SEQUENCE [LARGE SCALE GENOMIC DNA]</scope>
    <source>
        <strain evidence="1">Daus_M_001</strain>
        <tissue evidence="1">Leg muscle</tissue>
    </source>
</reference>
<proteinExistence type="predicted"/>
<comment type="caution">
    <text evidence="1">The sequence shown here is derived from an EMBL/GenBank/DDBJ whole genome shotgun (WGS) entry which is preliminary data.</text>
</comment>
<sequence>MIKREKNTCLFLVPKITQRILHPHLWRSYTEGRLASAITPANKNKKHSHPRPGAEVRTCISDICSVYKVQSKVMSERKSELLRSISF</sequence>